<proteinExistence type="predicted"/>
<organism evidence="1 2">
    <name type="scientific">Xaviernesmea rhizosphaerae</name>
    <dbReference type="NCBI Taxonomy" id="1672749"/>
    <lineage>
        <taxon>Bacteria</taxon>
        <taxon>Pseudomonadati</taxon>
        <taxon>Pseudomonadota</taxon>
        <taxon>Alphaproteobacteria</taxon>
        <taxon>Hyphomicrobiales</taxon>
        <taxon>Rhizobiaceae</taxon>
        <taxon>Rhizobium/Agrobacterium group</taxon>
        <taxon>Xaviernesmea</taxon>
    </lineage>
</organism>
<dbReference type="AlphaFoldDB" id="A0A1Q9AHR2"/>
<evidence type="ECO:0000313" key="2">
    <source>
        <dbReference type="Proteomes" id="UP000186143"/>
    </source>
</evidence>
<accession>A0A1Q9AHR2</accession>
<sequence>MRAVVVGQITIATCVALDFPVDGRAPAAKLARHVADRDLLLDERMEAAAIGEGEVGMASRQATISKMTLLNPWRVALENRMYPATQSDHIIMIMELKLRLRLQMLWTSPSMT</sequence>
<protein>
    <submittedName>
        <fullName evidence="1">Uncharacterized protein</fullName>
    </submittedName>
</protein>
<gene>
    <name evidence="1" type="ORF">BJF92_13335</name>
</gene>
<reference evidence="1 2" key="1">
    <citation type="submission" date="2016-09" db="EMBL/GenBank/DDBJ databases">
        <title>Rhizobium sp. nov., a novel species isolated from the rice rhizosphere.</title>
        <authorList>
            <person name="Zhao J."/>
            <person name="Zhang X."/>
        </authorList>
    </citation>
    <scope>NUCLEOTIDE SEQUENCE [LARGE SCALE GENOMIC DNA]</scope>
    <source>
        <strain evidence="1 2">MH17</strain>
    </source>
</reference>
<name>A0A1Q9AHR2_9HYPH</name>
<comment type="caution">
    <text evidence="1">The sequence shown here is derived from an EMBL/GenBank/DDBJ whole genome shotgun (WGS) entry which is preliminary data.</text>
</comment>
<dbReference type="EMBL" id="MKIO01000031">
    <property type="protein sequence ID" value="OLP54789.1"/>
    <property type="molecule type" value="Genomic_DNA"/>
</dbReference>
<evidence type="ECO:0000313" key="1">
    <source>
        <dbReference type="EMBL" id="OLP54789.1"/>
    </source>
</evidence>
<dbReference type="Proteomes" id="UP000186143">
    <property type="component" value="Unassembled WGS sequence"/>
</dbReference>